<accession>A0A3B0VHF6</accession>
<keyword evidence="1" id="KW-0963">Cytoplasm</keyword>
<dbReference type="SUPFAM" id="SSF53098">
    <property type="entry name" value="Ribonuclease H-like"/>
    <property type="match status" value="1"/>
</dbReference>
<keyword evidence="3" id="KW-0540">Nuclease</keyword>
<dbReference type="AlphaFoldDB" id="A0A3B0VHF6"/>
<name>A0A3B0VHF6_9ZZZZ</name>
<dbReference type="EMBL" id="UOEU01000231">
    <property type="protein sequence ID" value="VAW31496.1"/>
    <property type="molecule type" value="Genomic_DNA"/>
</dbReference>
<proteinExistence type="inferred from homology"/>
<dbReference type="InterPro" id="IPR012337">
    <property type="entry name" value="RNaseH-like_sf"/>
</dbReference>
<dbReference type="HAMAP" id="MF_00651">
    <property type="entry name" value="Nuclease_YqgF"/>
    <property type="match status" value="1"/>
</dbReference>
<evidence type="ECO:0000313" key="6">
    <source>
        <dbReference type="EMBL" id="VAW31496.1"/>
    </source>
</evidence>
<dbReference type="PANTHER" id="PTHR33317">
    <property type="entry name" value="POLYNUCLEOTIDYL TRANSFERASE, RIBONUCLEASE H-LIKE SUPERFAMILY PROTEIN"/>
    <property type="match status" value="1"/>
</dbReference>
<sequence>MSSPYPGRIMALDLGSKRIGVAICDPTRTIAKSYGVIKRKSRVEDYARYTQIVAEQAVTLLLVGLPTTADGGDSETAVWIRDYIADFSQQSDIPVEFWDESFTTVQAEASLRQRGKRGKKARAQVDAVAAAFILQNYLDAQRE</sequence>
<keyword evidence="4" id="KW-0378">Hydrolase</keyword>
<evidence type="ECO:0000256" key="1">
    <source>
        <dbReference type="ARBA" id="ARBA00022490"/>
    </source>
</evidence>
<dbReference type="NCBIfam" id="TIGR00250">
    <property type="entry name" value="RNAse_H_YqgF"/>
    <property type="match status" value="1"/>
</dbReference>
<dbReference type="Gene3D" id="3.30.420.140">
    <property type="entry name" value="YqgF/RNase H-like domain"/>
    <property type="match status" value="1"/>
</dbReference>
<dbReference type="InterPro" id="IPR005227">
    <property type="entry name" value="YqgF"/>
</dbReference>
<dbReference type="GO" id="GO:0000967">
    <property type="term" value="P:rRNA 5'-end processing"/>
    <property type="evidence" value="ECO:0007669"/>
    <property type="project" value="TreeGrafter"/>
</dbReference>
<dbReference type="PANTHER" id="PTHR33317:SF4">
    <property type="entry name" value="POLYNUCLEOTIDYL TRANSFERASE, RIBONUCLEASE H-LIKE SUPERFAMILY PROTEIN"/>
    <property type="match status" value="1"/>
</dbReference>
<organism evidence="6">
    <name type="scientific">hydrothermal vent metagenome</name>
    <dbReference type="NCBI Taxonomy" id="652676"/>
    <lineage>
        <taxon>unclassified sequences</taxon>
        <taxon>metagenomes</taxon>
        <taxon>ecological metagenomes</taxon>
    </lineage>
</organism>
<evidence type="ECO:0000256" key="4">
    <source>
        <dbReference type="ARBA" id="ARBA00022801"/>
    </source>
</evidence>
<protein>
    <submittedName>
        <fullName evidence="6">Pre-16S rRNA nuclease Yqg</fullName>
    </submittedName>
</protein>
<reference evidence="6" key="1">
    <citation type="submission" date="2018-06" db="EMBL/GenBank/DDBJ databases">
        <authorList>
            <person name="Zhirakovskaya E."/>
        </authorList>
    </citation>
    <scope>NUCLEOTIDE SEQUENCE</scope>
</reference>
<dbReference type="InterPro" id="IPR006641">
    <property type="entry name" value="YqgF/RNaseH-like_dom"/>
</dbReference>
<dbReference type="InterPro" id="IPR037027">
    <property type="entry name" value="YqgF/RNaseH-like_dom_sf"/>
</dbReference>
<evidence type="ECO:0000259" key="5">
    <source>
        <dbReference type="SMART" id="SM00732"/>
    </source>
</evidence>
<dbReference type="GO" id="GO:0004518">
    <property type="term" value="F:nuclease activity"/>
    <property type="evidence" value="ECO:0007669"/>
    <property type="project" value="UniProtKB-KW"/>
</dbReference>
<dbReference type="CDD" id="cd16964">
    <property type="entry name" value="YqgF"/>
    <property type="match status" value="1"/>
</dbReference>
<evidence type="ECO:0000256" key="3">
    <source>
        <dbReference type="ARBA" id="ARBA00022722"/>
    </source>
</evidence>
<feature type="domain" description="YqgF/RNase H-like" evidence="5">
    <location>
        <begin position="7"/>
        <end position="107"/>
    </location>
</feature>
<evidence type="ECO:0000256" key="2">
    <source>
        <dbReference type="ARBA" id="ARBA00022517"/>
    </source>
</evidence>
<gene>
    <name evidence="6" type="ORF">MNBD_CHLOROFLEXI01-650</name>
</gene>
<dbReference type="Pfam" id="PF03652">
    <property type="entry name" value="RuvX"/>
    <property type="match status" value="1"/>
</dbReference>
<dbReference type="GO" id="GO:0016787">
    <property type="term" value="F:hydrolase activity"/>
    <property type="evidence" value="ECO:0007669"/>
    <property type="project" value="UniProtKB-KW"/>
</dbReference>
<dbReference type="GO" id="GO:0005829">
    <property type="term" value="C:cytosol"/>
    <property type="evidence" value="ECO:0007669"/>
    <property type="project" value="TreeGrafter"/>
</dbReference>
<dbReference type="SMART" id="SM00732">
    <property type="entry name" value="YqgFc"/>
    <property type="match status" value="1"/>
</dbReference>
<keyword evidence="2" id="KW-0690">Ribosome biogenesis</keyword>